<organism evidence="2">
    <name type="scientific">Spongospora subterranea</name>
    <dbReference type="NCBI Taxonomy" id="70186"/>
    <lineage>
        <taxon>Eukaryota</taxon>
        <taxon>Sar</taxon>
        <taxon>Rhizaria</taxon>
        <taxon>Endomyxa</taxon>
        <taxon>Phytomyxea</taxon>
        <taxon>Plasmodiophorida</taxon>
        <taxon>Plasmodiophoridae</taxon>
        <taxon>Spongospora</taxon>
    </lineage>
</organism>
<feature type="transmembrane region" description="Helical" evidence="1">
    <location>
        <begin position="15"/>
        <end position="35"/>
    </location>
</feature>
<keyword evidence="1" id="KW-1133">Transmembrane helix</keyword>
<dbReference type="EMBL" id="HACM01012487">
    <property type="protein sequence ID" value="CRZ12929.1"/>
    <property type="molecule type" value="Transcribed_RNA"/>
</dbReference>
<keyword evidence="1" id="KW-0472">Membrane</keyword>
<accession>A0A0H5RVZ7</accession>
<dbReference type="AlphaFoldDB" id="A0A0H5RVZ7"/>
<evidence type="ECO:0000313" key="2">
    <source>
        <dbReference type="EMBL" id="CRZ12929.1"/>
    </source>
</evidence>
<reference evidence="2" key="1">
    <citation type="submission" date="2015-04" db="EMBL/GenBank/DDBJ databases">
        <title>The genome sequence of the plant pathogenic Rhizarian Plasmodiophora brassicae reveals insights in its biotrophic life cycle and the origin of chitin synthesis.</title>
        <authorList>
            <person name="Schwelm A."/>
            <person name="Fogelqvist J."/>
            <person name="Knaust A."/>
            <person name="Julke S."/>
            <person name="Lilja T."/>
            <person name="Dhandapani V."/>
            <person name="Bonilla-Rosso G."/>
            <person name="Karlsson M."/>
            <person name="Shevchenko A."/>
            <person name="Choi S.R."/>
            <person name="Kim H.G."/>
            <person name="Park J.Y."/>
            <person name="Lim Y.P."/>
            <person name="Ludwig-Muller J."/>
            <person name="Dixelius C."/>
        </authorList>
    </citation>
    <scope>NUCLEOTIDE SEQUENCE</scope>
    <source>
        <tissue evidence="2">Potato root galls</tissue>
    </source>
</reference>
<proteinExistence type="predicted"/>
<protein>
    <submittedName>
        <fullName evidence="2">Uncharacterized protein</fullName>
    </submittedName>
</protein>
<feature type="non-terminal residue" evidence="2">
    <location>
        <position position="1"/>
    </location>
</feature>
<evidence type="ECO:0000256" key="1">
    <source>
        <dbReference type="SAM" id="Phobius"/>
    </source>
</evidence>
<keyword evidence="1" id="KW-0812">Transmembrane</keyword>
<sequence length="107" mass="11896">SRFNTNHISLVFERLLIETSLVLCAILVVNGSTLGEKTRALNEMLCLGVMSNTKLGIGSIRRRASLSGTDWTPRVVYCGDDDNTATPYRAQRTRRRILAPIASLRCE</sequence>
<name>A0A0H5RVZ7_9EUKA</name>